<dbReference type="AlphaFoldDB" id="A0A3E1R8K7"/>
<proteinExistence type="predicted"/>
<reference evidence="1 2" key="1">
    <citation type="submission" date="2018-05" db="EMBL/GenBank/DDBJ databases">
        <title>Rhodoferax soyangensis sp.nov., isolated from an oligotrophic freshwater lake.</title>
        <authorList>
            <person name="Park M."/>
        </authorList>
    </citation>
    <scope>NUCLEOTIDE SEQUENCE [LARGE SCALE GENOMIC DNA]</scope>
    <source>
        <strain evidence="1 2">IMCC26218</strain>
    </source>
</reference>
<dbReference type="RefSeq" id="WP_117179262.1">
    <property type="nucleotide sequence ID" value="NZ_QFZK01000013.1"/>
</dbReference>
<dbReference type="PANTHER" id="PTHR17985">
    <property type="entry name" value="SER/THR-RICH PROTEIN T10 IN DGCR REGION"/>
    <property type="match status" value="1"/>
</dbReference>
<keyword evidence="2" id="KW-1185">Reference proteome</keyword>
<protein>
    <recommendedName>
        <fullName evidence="3">NRDE family protein</fullName>
    </recommendedName>
</protein>
<sequence length="250" mass="27662">MCLIAWNWQPDSETPLLLLANRDEYYARAARPVHWWTGDQVLAGQDLQAGGTWLGVSRSGRLAAITNYRMPVNDLAPRPSRGTLVADFLKGDGNASDYLNALALKADCYNPFNLLLFDGEYLLGLESRRRRVFSLLPGIGAVSNADFDTPWPKLTRLKTGLQNQCLTAKLQTQELLPLLQDTTTVADALLPHTGVPLEVERRLSATWIASPGYGTRASSIVTWKRDSVSVFEQGYGEAGWLEATQHSFVL</sequence>
<gene>
    <name evidence="1" type="ORF">DIC66_16815</name>
</gene>
<comment type="caution">
    <text evidence="1">The sequence shown here is derived from an EMBL/GenBank/DDBJ whole genome shotgun (WGS) entry which is preliminary data.</text>
</comment>
<dbReference type="Proteomes" id="UP000260665">
    <property type="component" value="Unassembled WGS sequence"/>
</dbReference>
<dbReference type="PANTHER" id="PTHR17985:SF8">
    <property type="entry name" value="TRANSPORT AND GOLGI ORGANIZATION PROTEIN 2 HOMOLOG"/>
    <property type="match status" value="1"/>
</dbReference>
<dbReference type="InterPro" id="IPR008551">
    <property type="entry name" value="TANGO2"/>
</dbReference>
<dbReference type="Pfam" id="PF05742">
    <property type="entry name" value="TANGO2"/>
    <property type="match status" value="1"/>
</dbReference>
<dbReference type="OrthoDB" id="4380123at2"/>
<organism evidence="1 2">
    <name type="scientific">Rhodoferax lacus</name>
    <dbReference type="NCBI Taxonomy" id="2184758"/>
    <lineage>
        <taxon>Bacteria</taxon>
        <taxon>Pseudomonadati</taxon>
        <taxon>Pseudomonadota</taxon>
        <taxon>Betaproteobacteria</taxon>
        <taxon>Burkholderiales</taxon>
        <taxon>Comamonadaceae</taxon>
        <taxon>Rhodoferax</taxon>
    </lineage>
</organism>
<evidence type="ECO:0000313" key="2">
    <source>
        <dbReference type="Proteomes" id="UP000260665"/>
    </source>
</evidence>
<dbReference type="EMBL" id="QFZK01000013">
    <property type="protein sequence ID" value="RFO95657.1"/>
    <property type="molecule type" value="Genomic_DNA"/>
</dbReference>
<accession>A0A3E1R8K7</accession>
<name>A0A3E1R8K7_9BURK</name>
<evidence type="ECO:0000313" key="1">
    <source>
        <dbReference type="EMBL" id="RFO95657.1"/>
    </source>
</evidence>
<evidence type="ECO:0008006" key="3">
    <source>
        <dbReference type="Google" id="ProtNLM"/>
    </source>
</evidence>